<feature type="region of interest" description="Disordered" evidence="1">
    <location>
        <begin position="132"/>
        <end position="176"/>
    </location>
</feature>
<organism evidence="2 3">
    <name type="scientific">Sorangium cellulosum</name>
    <name type="common">Polyangium cellulosum</name>
    <dbReference type="NCBI Taxonomy" id="56"/>
    <lineage>
        <taxon>Bacteria</taxon>
        <taxon>Pseudomonadati</taxon>
        <taxon>Myxococcota</taxon>
        <taxon>Polyangia</taxon>
        <taxon>Polyangiales</taxon>
        <taxon>Polyangiaceae</taxon>
        <taxon>Sorangium</taxon>
    </lineage>
</organism>
<dbReference type="EMBL" id="CP012670">
    <property type="protein sequence ID" value="AUX25690.1"/>
    <property type="molecule type" value="Genomic_DNA"/>
</dbReference>
<reference evidence="2 3" key="1">
    <citation type="submission" date="2015-09" db="EMBL/GenBank/DDBJ databases">
        <title>Sorangium comparison.</title>
        <authorList>
            <person name="Zaburannyi N."/>
            <person name="Bunk B."/>
            <person name="Overmann J."/>
            <person name="Mueller R."/>
        </authorList>
    </citation>
    <scope>NUCLEOTIDE SEQUENCE [LARGE SCALE GENOMIC DNA]</scope>
    <source>
        <strain evidence="2 3">So ceGT47</strain>
    </source>
</reference>
<dbReference type="Proteomes" id="UP000295781">
    <property type="component" value="Chromosome"/>
</dbReference>
<accession>A0A4P2Q865</accession>
<evidence type="ECO:0000313" key="3">
    <source>
        <dbReference type="Proteomes" id="UP000295781"/>
    </source>
</evidence>
<feature type="compositionally biased region" description="Basic residues" evidence="1">
    <location>
        <begin position="147"/>
        <end position="160"/>
    </location>
</feature>
<protein>
    <submittedName>
        <fullName evidence="2">Uncharacterized protein</fullName>
    </submittedName>
</protein>
<evidence type="ECO:0000256" key="1">
    <source>
        <dbReference type="SAM" id="MobiDB-lite"/>
    </source>
</evidence>
<gene>
    <name evidence="2" type="ORF">SOCEGT47_062390</name>
</gene>
<dbReference type="AlphaFoldDB" id="A0A4P2Q865"/>
<feature type="compositionally biased region" description="Basic residues" evidence="1">
    <location>
        <begin position="1"/>
        <end position="16"/>
    </location>
</feature>
<feature type="region of interest" description="Disordered" evidence="1">
    <location>
        <begin position="1"/>
        <end position="60"/>
    </location>
</feature>
<evidence type="ECO:0000313" key="2">
    <source>
        <dbReference type="EMBL" id="AUX25690.1"/>
    </source>
</evidence>
<feature type="compositionally biased region" description="Low complexity" evidence="1">
    <location>
        <begin position="38"/>
        <end position="60"/>
    </location>
</feature>
<sequence>MKDDRKRHRRRARASRKTSSAGRPRDGSAPRSASRLVASSVQRRLCSSSESSSKPSRSASARCARSAAGSFRGSASSSGRFTKALYCVARRLPSSSFPRVMRCSWRRWDVERRHPRQPELLVHELSEPRFEEAGDVTRRAQATRTARAMRTRGRQTRRGRAATARPRERARSATSSYVRAYGEGARAPAGRACRAGARPHQAGQAHQVDPRGLRGRQYVDERGPRRFSAASHMAPAWLGRATEDRCKAASSARRDMHQEALRGVIRCGACMLLLWSS</sequence>
<proteinExistence type="predicted"/>
<name>A0A4P2Q865_SORCE</name>